<dbReference type="InterPro" id="IPR056024">
    <property type="entry name" value="DUF7605"/>
</dbReference>
<name>A0AAJ0HE30_9PEZI</name>
<dbReference type="Pfam" id="PF24564">
    <property type="entry name" value="DUF7605"/>
    <property type="match status" value="1"/>
</dbReference>
<feature type="compositionally biased region" description="Polar residues" evidence="1">
    <location>
        <begin position="85"/>
        <end position="114"/>
    </location>
</feature>
<evidence type="ECO:0000313" key="5">
    <source>
        <dbReference type="Proteomes" id="UP001275084"/>
    </source>
</evidence>
<comment type="caution">
    <text evidence="4">The sequence shown here is derived from an EMBL/GenBank/DDBJ whole genome shotgun (WGS) entry which is preliminary data.</text>
</comment>
<evidence type="ECO:0000313" key="4">
    <source>
        <dbReference type="EMBL" id="KAK3349169.1"/>
    </source>
</evidence>
<dbReference type="Pfam" id="PF00350">
    <property type="entry name" value="Dynamin_N"/>
    <property type="match status" value="1"/>
</dbReference>
<dbReference type="Gene3D" id="3.40.50.300">
    <property type="entry name" value="P-loop containing nucleotide triphosphate hydrolases"/>
    <property type="match status" value="1"/>
</dbReference>
<feature type="region of interest" description="Disordered" evidence="1">
    <location>
        <begin position="80"/>
        <end position="142"/>
    </location>
</feature>
<dbReference type="SUPFAM" id="SSF52540">
    <property type="entry name" value="P-loop containing nucleoside triphosphate hydrolases"/>
    <property type="match status" value="1"/>
</dbReference>
<feature type="domain" description="DUF7605" evidence="3">
    <location>
        <begin position="769"/>
        <end position="951"/>
    </location>
</feature>
<evidence type="ECO:0000259" key="3">
    <source>
        <dbReference type="Pfam" id="PF24564"/>
    </source>
</evidence>
<feature type="domain" description="Dynamin N-terminal" evidence="2">
    <location>
        <begin position="282"/>
        <end position="510"/>
    </location>
</feature>
<dbReference type="AlphaFoldDB" id="A0AAJ0HE30"/>
<feature type="compositionally biased region" description="Polar residues" evidence="1">
    <location>
        <begin position="124"/>
        <end position="139"/>
    </location>
</feature>
<evidence type="ECO:0000256" key="1">
    <source>
        <dbReference type="SAM" id="MobiDB-lite"/>
    </source>
</evidence>
<dbReference type="InterPro" id="IPR027417">
    <property type="entry name" value="P-loop_NTPase"/>
</dbReference>
<protein>
    <recommendedName>
        <fullName evidence="6">Tat pathway signal sequence</fullName>
    </recommendedName>
</protein>
<feature type="region of interest" description="Disordered" evidence="1">
    <location>
        <begin position="169"/>
        <end position="225"/>
    </location>
</feature>
<dbReference type="PANTHER" id="PTHR36681:SF3">
    <property type="entry name" value="NUCLEAR GTPASE, GERMINAL CENTER-ASSOCIATED, TANDEM DUPLICATE 3"/>
    <property type="match status" value="1"/>
</dbReference>
<dbReference type="InterPro" id="IPR045063">
    <property type="entry name" value="Dynamin_N"/>
</dbReference>
<feature type="compositionally biased region" description="Basic and acidic residues" evidence="1">
    <location>
        <begin position="214"/>
        <end position="225"/>
    </location>
</feature>
<evidence type="ECO:0008006" key="6">
    <source>
        <dbReference type="Google" id="ProtNLM"/>
    </source>
</evidence>
<organism evidence="4 5">
    <name type="scientific">Lasiosphaeria hispida</name>
    <dbReference type="NCBI Taxonomy" id="260671"/>
    <lineage>
        <taxon>Eukaryota</taxon>
        <taxon>Fungi</taxon>
        <taxon>Dikarya</taxon>
        <taxon>Ascomycota</taxon>
        <taxon>Pezizomycotina</taxon>
        <taxon>Sordariomycetes</taxon>
        <taxon>Sordariomycetidae</taxon>
        <taxon>Sordariales</taxon>
        <taxon>Lasiosphaeriaceae</taxon>
        <taxon>Lasiosphaeria</taxon>
    </lineage>
</organism>
<feature type="region of interest" description="Disordered" evidence="1">
    <location>
        <begin position="1"/>
        <end position="44"/>
    </location>
</feature>
<dbReference type="Proteomes" id="UP001275084">
    <property type="component" value="Unassembled WGS sequence"/>
</dbReference>
<accession>A0AAJ0HE30</accession>
<reference evidence="4" key="2">
    <citation type="submission" date="2023-06" db="EMBL/GenBank/DDBJ databases">
        <authorList>
            <consortium name="Lawrence Berkeley National Laboratory"/>
            <person name="Haridas S."/>
            <person name="Hensen N."/>
            <person name="Bonometti L."/>
            <person name="Westerberg I."/>
            <person name="Brannstrom I.O."/>
            <person name="Guillou S."/>
            <person name="Cros-Aarteil S."/>
            <person name="Calhoun S."/>
            <person name="Kuo A."/>
            <person name="Mondo S."/>
            <person name="Pangilinan J."/>
            <person name="Riley R."/>
            <person name="Labutti K."/>
            <person name="Andreopoulos B."/>
            <person name="Lipzen A."/>
            <person name="Chen C."/>
            <person name="Yanf M."/>
            <person name="Daum C."/>
            <person name="Ng V."/>
            <person name="Clum A."/>
            <person name="Steindorff A."/>
            <person name="Ohm R."/>
            <person name="Martin F."/>
            <person name="Silar P."/>
            <person name="Natvig D."/>
            <person name="Lalanne C."/>
            <person name="Gautier V."/>
            <person name="Ament-Velasquez S.L."/>
            <person name="Kruys A."/>
            <person name="Hutchinson M.I."/>
            <person name="Powell A.J."/>
            <person name="Barry K."/>
            <person name="Miller A.N."/>
            <person name="Grigoriev I.V."/>
            <person name="Debuchy R."/>
            <person name="Gladieux P."/>
            <person name="Thoren M.H."/>
            <person name="Johannesson H."/>
        </authorList>
    </citation>
    <scope>NUCLEOTIDE SEQUENCE</scope>
    <source>
        <strain evidence="4">CBS 955.72</strain>
    </source>
</reference>
<sequence length="1033" mass="114665">MSARAGFSSVGSSTTPRGTLDRRTPATPSHPSTARARTAESDSDTASLLVFTPTSSSVITFTSNGGGLYRFQGIPGVDIPLPSVENENGSPAPSSSRSGNPTPVASSQSLSARSPTPYIALGTAPSSSAAADPRGSSTGLGDINAGIRSIQLARSEDPLDMRGLAAALPRAPSSPANPPLLLQPRPSASSSGPQQPPTGRNRRSSSRVNFQPHNVREEKPPQDRFHEPAFQQAFRNAKALMGSLAGVLGSSSRHLEPDSAIQHLRQTAQNLATFQCPPTRVVGLVGDAGVGKSSLLNSLLDVHGLARVSIVGLACTCVATEYSYHEADTFVINVEEFTDEELRQQFTEMVANYRHNHLHLEEIEIREDRRGSERLAKLARDTFSVMFRGRFNTALLTSGQESGVVETLLSWARERNPLARQSIANTPEECSAQLTQLTSEEASPQGPAIWPYIKKISVLLNAHILSKGLVLVDLPGLRDLNSARRATTERYLLNCDEIFAVSPIGRAITDEGVMSVFGLARQARLSNVGIICTRSEEYPAEEARGDWKGEQAMRIQDHMDVIRTAERDLGDMRERLAELNDFGEDLLDGEEEEKTRLYQSLERQRLTVENRKLELQRYLVIQRNTLVTAELTARYRSQVPDGTLRVFCASNKTYWEHRDQTPVEQALPFLQLSGILDIRRHCMALVSESQLRIALKYMQDEVPNLVSRVELWVQSGAGSADAEQKQAVRATLDQLEAQLRQKFHGRTSPVYALPNLLASDFNENIYQHRNINRWTRRAVNAGYRWDGLNHSTYAAFCRHYGIHTTTAAGYRNWNEEAIETMVRDLSDPWDTFQRVLQDRSNMVVTFVRDALGSATDRLSDLPDDYDDTISPLFHALKSCQRLLAAEVEDICAIFEGRISELRTKALTGLETAFFSQGMKEAYTSANRISGTGSWARKKSTINGKLAQEEQFRSLMQRSRNRFEGLAGQLQRDVQEKVRERLDVITGILDILRSDKIVEESERDPEFRMRVAEETQRAKVSMEEVQTVIGSGSR</sequence>
<keyword evidence="5" id="KW-1185">Reference proteome</keyword>
<dbReference type="PANTHER" id="PTHR36681">
    <property type="entry name" value="NUCLEAR GTPASE, GERMINAL CENTER-ASSOCIATED, TANDEM DUPLICATE 3"/>
    <property type="match status" value="1"/>
</dbReference>
<proteinExistence type="predicted"/>
<dbReference type="EMBL" id="JAUIQD010000005">
    <property type="protein sequence ID" value="KAK3349169.1"/>
    <property type="molecule type" value="Genomic_DNA"/>
</dbReference>
<evidence type="ECO:0000259" key="2">
    <source>
        <dbReference type="Pfam" id="PF00350"/>
    </source>
</evidence>
<gene>
    <name evidence="4" type="ORF">B0T25DRAFT_547379</name>
</gene>
<reference evidence="4" key="1">
    <citation type="journal article" date="2023" name="Mol. Phylogenet. Evol.">
        <title>Genome-scale phylogeny and comparative genomics of the fungal order Sordariales.</title>
        <authorList>
            <person name="Hensen N."/>
            <person name="Bonometti L."/>
            <person name="Westerberg I."/>
            <person name="Brannstrom I.O."/>
            <person name="Guillou S."/>
            <person name="Cros-Aarteil S."/>
            <person name="Calhoun S."/>
            <person name="Haridas S."/>
            <person name="Kuo A."/>
            <person name="Mondo S."/>
            <person name="Pangilinan J."/>
            <person name="Riley R."/>
            <person name="LaButti K."/>
            <person name="Andreopoulos B."/>
            <person name="Lipzen A."/>
            <person name="Chen C."/>
            <person name="Yan M."/>
            <person name="Daum C."/>
            <person name="Ng V."/>
            <person name="Clum A."/>
            <person name="Steindorff A."/>
            <person name="Ohm R.A."/>
            <person name="Martin F."/>
            <person name="Silar P."/>
            <person name="Natvig D.O."/>
            <person name="Lalanne C."/>
            <person name="Gautier V."/>
            <person name="Ament-Velasquez S.L."/>
            <person name="Kruys A."/>
            <person name="Hutchinson M.I."/>
            <person name="Powell A.J."/>
            <person name="Barry K."/>
            <person name="Miller A.N."/>
            <person name="Grigoriev I.V."/>
            <person name="Debuchy R."/>
            <person name="Gladieux P."/>
            <person name="Hiltunen Thoren M."/>
            <person name="Johannesson H."/>
        </authorList>
    </citation>
    <scope>NUCLEOTIDE SEQUENCE</scope>
    <source>
        <strain evidence="4">CBS 955.72</strain>
    </source>
</reference>
<feature type="compositionally biased region" description="Low complexity" evidence="1">
    <location>
        <begin position="169"/>
        <end position="193"/>
    </location>
</feature>